<evidence type="ECO:0000256" key="2">
    <source>
        <dbReference type="ARBA" id="ARBA00010972"/>
    </source>
</evidence>
<dbReference type="AlphaFoldDB" id="A0A3Q2Y9H4"/>
<dbReference type="GO" id="GO:0003735">
    <property type="term" value="F:structural constituent of ribosome"/>
    <property type="evidence" value="ECO:0007669"/>
    <property type="project" value="InterPro"/>
</dbReference>
<name>A0A3Q2Y9H4_HIPCM</name>
<dbReference type="Pfam" id="PF10244">
    <property type="entry name" value="MRP-L51"/>
    <property type="match status" value="1"/>
</dbReference>
<keyword evidence="5" id="KW-0496">Mitochondrion</keyword>
<evidence type="ECO:0000256" key="6">
    <source>
        <dbReference type="ARBA" id="ARBA00023274"/>
    </source>
</evidence>
<keyword evidence="3" id="KW-0809">Transit peptide</keyword>
<dbReference type="GO" id="GO:0006412">
    <property type="term" value="P:translation"/>
    <property type="evidence" value="ECO:0007669"/>
    <property type="project" value="TreeGrafter"/>
</dbReference>
<keyword evidence="4" id="KW-0689">Ribosomal protein</keyword>
<reference evidence="9" key="2">
    <citation type="submission" date="2025-09" db="UniProtKB">
        <authorList>
            <consortium name="Ensembl"/>
        </authorList>
    </citation>
    <scope>IDENTIFICATION</scope>
</reference>
<dbReference type="GO" id="GO:0005762">
    <property type="term" value="C:mitochondrial large ribosomal subunit"/>
    <property type="evidence" value="ECO:0007669"/>
    <property type="project" value="TreeGrafter"/>
</dbReference>
<dbReference type="InterPro" id="IPR019373">
    <property type="entry name" value="Ribosomal_mL51"/>
</dbReference>
<keyword evidence="6" id="KW-0687">Ribonucleoprotein</keyword>
<dbReference type="STRING" id="109280.ENSHCOP00000014306"/>
<evidence type="ECO:0000313" key="10">
    <source>
        <dbReference type="Proteomes" id="UP000264820"/>
    </source>
</evidence>
<evidence type="ECO:0000256" key="7">
    <source>
        <dbReference type="ARBA" id="ARBA00035182"/>
    </source>
</evidence>
<comment type="subcellular location">
    <subcellularLocation>
        <location evidence="1">Mitochondrion</location>
    </subcellularLocation>
</comment>
<comment type="similarity">
    <text evidence="2">Belongs to the mitochondrion-specific ribosomal protein mL51 family.</text>
</comment>
<dbReference type="KEGG" id="hcq:109515325"/>
<dbReference type="GeneID" id="109515325"/>
<dbReference type="PANTHER" id="PTHR13409:SF0">
    <property type="entry name" value="LARGE RIBOSOMAL SUBUNIT PROTEIN ML51"/>
    <property type="match status" value="1"/>
</dbReference>
<evidence type="ECO:0000256" key="4">
    <source>
        <dbReference type="ARBA" id="ARBA00022980"/>
    </source>
</evidence>
<dbReference type="CTD" id="51258"/>
<evidence type="ECO:0000313" key="9">
    <source>
        <dbReference type="Ensembl" id="ENSHCOP00000014306.1"/>
    </source>
</evidence>
<evidence type="ECO:0000256" key="3">
    <source>
        <dbReference type="ARBA" id="ARBA00022946"/>
    </source>
</evidence>
<reference evidence="9" key="1">
    <citation type="submission" date="2025-08" db="UniProtKB">
        <authorList>
            <consortium name="Ensembl"/>
        </authorList>
    </citation>
    <scope>IDENTIFICATION</scope>
</reference>
<accession>A0A3Q2Y9H4</accession>
<evidence type="ECO:0000256" key="5">
    <source>
        <dbReference type="ARBA" id="ARBA00023128"/>
    </source>
</evidence>
<dbReference type="OMA" id="LIIAPCW"/>
<dbReference type="RefSeq" id="XP_019724578.1">
    <property type="nucleotide sequence ID" value="XM_019869019.1"/>
</dbReference>
<dbReference type="GeneTree" id="ENSGT00390000018821"/>
<keyword evidence="10" id="KW-1185">Reference proteome</keyword>
<evidence type="ECO:0000256" key="8">
    <source>
        <dbReference type="ARBA" id="ARBA00035419"/>
    </source>
</evidence>
<protein>
    <recommendedName>
        <fullName evidence="7">Large ribosomal subunit protein mL51</fullName>
    </recommendedName>
    <alternativeName>
        <fullName evidence="8">39S ribosomal protein L51, mitochondrial</fullName>
    </alternativeName>
</protein>
<sequence>MFAVGGLLRAGAAFLRTAGALRDPARTFSSGTCCHIRMNAIPKPKVVDRWDEKRSMFGVYDNIGILGDFKAHPKDLIIAPCWLKAFKGNELQRLTRKKRMVGDRMMTLEKHNLEKRIRFLYRRFNRYGKHR</sequence>
<dbReference type="OrthoDB" id="10059330at2759"/>
<dbReference type="Proteomes" id="UP000264820">
    <property type="component" value="Unplaced"/>
</dbReference>
<proteinExistence type="inferred from homology"/>
<dbReference type="PANTHER" id="PTHR13409">
    <property type="entry name" value="MITOCHONDRIAL 39S RIBOSOMAL PROTEIN L51"/>
    <property type="match status" value="1"/>
</dbReference>
<dbReference type="Ensembl" id="ENSHCOT00000021881.1">
    <property type="protein sequence ID" value="ENSHCOP00000014306.1"/>
    <property type="gene ID" value="ENSHCOG00000017637.1"/>
</dbReference>
<organism evidence="9 10">
    <name type="scientific">Hippocampus comes</name>
    <name type="common">Tiger tail seahorse</name>
    <dbReference type="NCBI Taxonomy" id="109280"/>
    <lineage>
        <taxon>Eukaryota</taxon>
        <taxon>Metazoa</taxon>
        <taxon>Chordata</taxon>
        <taxon>Craniata</taxon>
        <taxon>Vertebrata</taxon>
        <taxon>Euteleostomi</taxon>
        <taxon>Actinopterygii</taxon>
        <taxon>Neopterygii</taxon>
        <taxon>Teleostei</taxon>
        <taxon>Neoteleostei</taxon>
        <taxon>Acanthomorphata</taxon>
        <taxon>Syngnathiaria</taxon>
        <taxon>Syngnathiformes</taxon>
        <taxon>Syngnathoidei</taxon>
        <taxon>Syngnathidae</taxon>
        <taxon>Hippocampus</taxon>
    </lineage>
</organism>
<evidence type="ECO:0000256" key="1">
    <source>
        <dbReference type="ARBA" id="ARBA00004173"/>
    </source>
</evidence>